<dbReference type="EMBL" id="LN891050">
    <property type="protein sequence ID" value="CUS10329.1"/>
    <property type="molecule type" value="Genomic_DNA"/>
</dbReference>
<evidence type="ECO:0000259" key="2">
    <source>
        <dbReference type="Pfam" id="PF10407"/>
    </source>
</evidence>
<feature type="compositionally biased region" description="Polar residues" evidence="1">
    <location>
        <begin position="744"/>
        <end position="757"/>
    </location>
</feature>
<feature type="compositionally biased region" description="Acidic residues" evidence="1">
    <location>
        <begin position="898"/>
        <end position="909"/>
    </location>
</feature>
<dbReference type="InterPro" id="IPR018844">
    <property type="entry name" value="Dnt1-like_N"/>
</dbReference>
<feature type="region of interest" description="Disordered" evidence="1">
    <location>
        <begin position="293"/>
        <end position="351"/>
    </location>
</feature>
<gene>
    <name evidence="3" type="ORF">GSTUAT00005586001</name>
</gene>
<sequence>MRLQVHVVPGGSPATAPAACSFLEIASPTLTLEALCVSISNRFERLYPHRPPLKIDKIQDSNGNDLDLGYLVSDVFSDKLEDNLNSIVRVLQKSTLRESSIPPESSLRPQFARKRRRLGTVTEVNSNASQEPAPSAHSSERGRMRERLPKRPRTNDYVVQDSMDDREEREERWRRRTGHDNKLGGERDAGGMVEVAATQQSGQLSPSLGNRTPSPEIAITATIEHPGQLPFIEVKVEDKEQAEGVQEIHYSSPYLPHEPGSAEPDHHSSPTLPPNPTQSIDIVTNGIRRSIYDIPTSSSSEDEPSLPVSSHSNKGRQHNGNPSQSPALRKKGAEEARLAAEKAEKGCASEHAAVREDMLKAALAHTEKLRERRAKERAEAERREGDRREVELQEQKRIAAEELEKQRREEERGRKERAENERLERERLKNERLAKEKAERERLAEEKREQERVAKEKAEQEKAERERLAEEKREQERVAKEKAEQEKAGRERLEEERIQREREEALNERREKARERRRVRAAEKKAKERAEKPEREKAEREKAERAEKLEREKAEKAERVAREKAEKTKRLEREKAEKHERERAEKARKQAEYEENNRLAKEAEKQAKERAKEPAPNSSVKEASSSQLLPQSSQVLTTDPESPVPTPNSTLKRSNLKTKILEGSRKRSSVSFAEDLTDISSPTPTGKKDTPAPVLGSKVTPILPPGYSANKLVAEAVVMKTPARPAAGAEPPAKKTKLAILPSMPTSIKKTSPQPSLLPTHAPPQRRGAGEPVLKSEPAPGSDSESEHSTDEDSGEPGSEVSYSEESDSEESYSEESDSEEEEVKPSLKSSVVKKSTARVRSAKNASPLMTLKPSSAATNSLKTPPSTQRSSQRPSRSGPQLPRKNPVPAPATPATETDSETGSEDEEIGSASDSDLGHAPKTTPTTASAKTSKPKPTTMATKHSPPQPYKSLTDLEKMPVPDVHDIHSSQAPLNPSAHLPPSGTVRKTHDGDDNDSSEESSESGESSDEEGEVAGKRVINSAKKAAAVPAKKGGFLSGFWGRAEK</sequence>
<name>A0A292PS02_9PEZI</name>
<dbReference type="Proteomes" id="UP001412239">
    <property type="component" value="Unassembled WGS sequence"/>
</dbReference>
<feature type="compositionally biased region" description="Polar residues" evidence="1">
    <location>
        <begin position="307"/>
        <end position="326"/>
    </location>
</feature>
<feature type="region of interest" description="Disordered" evidence="1">
    <location>
        <begin position="251"/>
        <end position="280"/>
    </location>
</feature>
<dbReference type="AlphaFoldDB" id="A0A292PS02"/>
<feature type="compositionally biased region" description="Low complexity" evidence="1">
    <location>
        <begin position="920"/>
        <end position="943"/>
    </location>
</feature>
<dbReference type="Pfam" id="PF10407">
    <property type="entry name" value="Cytokin_check_N"/>
    <property type="match status" value="1"/>
</dbReference>
<proteinExistence type="predicted"/>
<feature type="compositionally biased region" description="Low complexity" evidence="1">
    <location>
        <begin position="1023"/>
        <end position="1033"/>
    </location>
</feature>
<organism evidence="3 4">
    <name type="scientific">Tuber aestivum</name>
    <name type="common">summer truffle</name>
    <dbReference type="NCBI Taxonomy" id="59557"/>
    <lineage>
        <taxon>Eukaryota</taxon>
        <taxon>Fungi</taxon>
        <taxon>Dikarya</taxon>
        <taxon>Ascomycota</taxon>
        <taxon>Pezizomycotina</taxon>
        <taxon>Pezizomycetes</taxon>
        <taxon>Pezizales</taxon>
        <taxon>Tuberaceae</taxon>
        <taxon>Tuber</taxon>
    </lineage>
</organism>
<feature type="compositionally biased region" description="Acidic residues" evidence="1">
    <location>
        <begin position="803"/>
        <end position="823"/>
    </location>
</feature>
<feature type="compositionally biased region" description="Acidic residues" evidence="1">
    <location>
        <begin position="993"/>
        <end position="1013"/>
    </location>
</feature>
<feature type="compositionally biased region" description="Basic and acidic residues" evidence="1">
    <location>
        <begin position="138"/>
        <end position="149"/>
    </location>
</feature>
<feature type="compositionally biased region" description="Polar residues" evidence="1">
    <location>
        <begin position="122"/>
        <end position="132"/>
    </location>
</feature>
<feature type="region of interest" description="Disordered" evidence="1">
    <location>
        <begin position="121"/>
        <end position="188"/>
    </location>
</feature>
<feature type="compositionally biased region" description="Basic and acidic residues" evidence="1">
    <location>
        <begin position="954"/>
        <end position="968"/>
    </location>
</feature>
<feature type="region of interest" description="Disordered" evidence="1">
    <location>
        <begin position="723"/>
        <end position="1046"/>
    </location>
</feature>
<feature type="region of interest" description="Disordered" evidence="1">
    <location>
        <begin position="365"/>
        <end position="706"/>
    </location>
</feature>
<keyword evidence="4" id="KW-1185">Reference proteome</keyword>
<feature type="compositionally biased region" description="Basic and acidic residues" evidence="1">
    <location>
        <begin position="331"/>
        <end position="351"/>
    </location>
</feature>
<feature type="compositionally biased region" description="Low complexity" evidence="1">
    <location>
        <begin position="865"/>
        <end position="884"/>
    </location>
</feature>
<reference evidence="3" key="1">
    <citation type="submission" date="2015-10" db="EMBL/GenBank/DDBJ databases">
        <authorList>
            <person name="Regsiter A."/>
            <person name="william w."/>
        </authorList>
    </citation>
    <scope>NUCLEOTIDE SEQUENCE</scope>
    <source>
        <strain evidence="3">Montdore</strain>
    </source>
</reference>
<accession>A0A292PS02</accession>
<protein>
    <recommendedName>
        <fullName evidence="2">Nucleolar protein Dnt1-like N-terminal domain-containing protein</fullName>
    </recommendedName>
</protein>
<feature type="compositionally biased region" description="Basic and acidic residues" evidence="1">
    <location>
        <begin position="169"/>
        <end position="188"/>
    </location>
</feature>
<evidence type="ECO:0000313" key="4">
    <source>
        <dbReference type="Proteomes" id="UP001412239"/>
    </source>
</evidence>
<evidence type="ECO:0000313" key="3">
    <source>
        <dbReference type="EMBL" id="CUS10329.1"/>
    </source>
</evidence>
<feature type="domain" description="Nucleolar protein Dnt1-like N-terminal" evidence="2">
    <location>
        <begin position="22"/>
        <end position="91"/>
    </location>
</feature>
<feature type="compositionally biased region" description="Low complexity" evidence="1">
    <location>
        <begin position="624"/>
        <end position="636"/>
    </location>
</feature>
<evidence type="ECO:0000256" key="1">
    <source>
        <dbReference type="SAM" id="MobiDB-lite"/>
    </source>
</evidence>
<feature type="compositionally biased region" description="Basic and acidic residues" evidence="1">
    <location>
        <begin position="365"/>
        <end position="613"/>
    </location>
</feature>
<feature type="compositionally biased region" description="Polar residues" evidence="1">
    <location>
        <begin position="853"/>
        <end position="864"/>
    </location>
</feature>